<proteinExistence type="predicted"/>
<dbReference type="GO" id="GO:0045454">
    <property type="term" value="P:cell redox homeostasis"/>
    <property type="evidence" value="ECO:0007669"/>
    <property type="project" value="TreeGrafter"/>
</dbReference>
<dbReference type="GO" id="GO:0017004">
    <property type="term" value="P:cytochrome complex assembly"/>
    <property type="evidence" value="ECO:0007669"/>
    <property type="project" value="UniProtKB-KW"/>
</dbReference>
<evidence type="ECO:0000256" key="4">
    <source>
        <dbReference type="ARBA" id="ARBA00022989"/>
    </source>
</evidence>
<evidence type="ECO:0000256" key="1">
    <source>
        <dbReference type="ARBA" id="ARBA00004141"/>
    </source>
</evidence>
<evidence type="ECO:0000256" key="7">
    <source>
        <dbReference type="SAM" id="SignalP"/>
    </source>
</evidence>
<feature type="transmembrane region" description="Helical" evidence="6">
    <location>
        <begin position="413"/>
        <end position="439"/>
    </location>
</feature>
<dbReference type="OrthoDB" id="9811036at2"/>
<dbReference type="PANTHER" id="PTHR32234:SF3">
    <property type="entry name" value="SUPPRESSION OF COPPER SENSITIVITY PROTEIN"/>
    <property type="match status" value="1"/>
</dbReference>
<feature type="transmembrane region" description="Helical" evidence="6">
    <location>
        <begin position="509"/>
        <end position="528"/>
    </location>
</feature>
<feature type="transmembrane region" description="Helical" evidence="6">
    <location>
        <begin position="487"/>
        <end position="503"/>
    </location>
</feature>
<evidence type="ECO:0000313" key="11">
    <source>
        <dbReference type="Proteomes" id="UP000198773"/>
    </source>
</evidence>
<feature type="signal peptide" evidence="7">
    <location>
        <begin position="1"/>
        <end position="23"/>
    </location>
</feature>
<evidence type="ECO:0000256" key="3">
    <source>
        <dbReference type="ARBA" id="ARBA00022748"/>
    </source>
</evidence>
<keyword evidence="5 6" id="KW-0472">Membrane</keyword>
<dbReference type="InterPro" id="IPR036249">
    <property type="entry name" value="Thioredoxin-like_sf"/>
</dbReference>
<feature type="transmembrane region" description="Helical" evidence="6">
    <location>
        <begin position="445"/>
        <end position="466"/>
    </location>
</feature>
<feature type="domain" description="Thiol:disulfide interchange protein DsbD N-terminal" evidence="9">
    <location>
        <begin position="37"/>
        <end position="155"/>
    </location>
</feature>
<name>A0A1H4EJY7_ALKAM</name>
<evidence type="ECO:0000313" key="10">
    <source>
        <dbReference type="EMBL" id="SEA85197.1"/>
    </source>
</evidence>
<keyword evidence="4 6" id="KW-1133">Transmembrane helix</keyword>
<sequence>MIRQLLMVFLCLLLTVLATSAQAVSTGWKQAPHIQVELVSSHQTVSPGQTFLLALHLLPQEHWHTYWQNPGDSGMPTQIRWQLPEGVTVSEIQWPAPQAFSIPPLMNYGFEGSTVLLSEVTLPVDYSGTGLLVKADASWLVCEEICIPGDMTFELPLAVARQPAVSEHYRPLFEQGKAAQPVALQRTASYQLQDGVFSAVIESKDDLLVDAFFVAATDLVEHAREQEISWQDGSLLIRQPQNTYFHQAPEQIEIVLTSGPQAFVVQAQRLDAGGAAQAGTDFGLAAFLLALLLAAGGGLILNLMPCVFPVLSLKAISLANASGDAARQKRDAWSYTLGVLAMFAVLALALIGLRAAGAAVGWGFQLQNPWLVGALAYLFFALGLSLSGLVHFGSRLMQLGSNLGQQQGAKGSFFTGVLAVIVASPCTAPFMGAALGYAVTQSAPVALLVFLALGFGMALPFLLLAYSRRLARLLPKPGAWMDTLKQWLAYPLYLTTVWLLWVLGRQAGVDAQALVLVGLVCLAAALWLWGRQQLGRGFRLAPQLSWVFALLAILLLVLLQPQQGAQQSAENRHWEPWSPARLAELQADQQPVLVNMTADWCITCLVNERVALNTDSSRQALTDYGVTYLKGDWTLRGAEIHAYLQQYQRDGVPLYVLYWPGQEPKILPQILTPNTLRDQLALLANASSGS</sequence>
<dbReference type="AlphaFoldDB" id="A0A1H4EJY7"/>
<keyword evidence="11" id="KW-1185">Reference proteome</keyword>
<dbReference type="Gene3D" id="3.40.30.10">
    <property type="entry name" value="Glutaredoxin"/>
    <property type="match status" value="1"/>
</dbReference>
<dbReference type="InterPro" id="IPR028250">
    <property type="entry name" value="DsbDN"/>
</dbReference>
<keyword evidence="3" id="KW-0201">Cytochrome c-type biogenesis</keyword>
<reference evidence="10 11" key="1">
    <citation type="submission" date="2016-10" db="EMBL/GenBank/DDBJ databases">
        <authorList>
            <person name="de Groot N.N."/>
        </authorList>
    </citation>
    <scope>NUCLEOTIDE SEQUENCE [LARGE SCALE GENOMIC DNA]</scope>
    <source>
        <strain evidence="10 11">CGMCC 1.3430</strain>
    </source>
</reference>
<dbReference type="Proteomes" id="UP000198773">
    <property type="component" value="Unassembled WGS sequence"/>
</dbReference>
<feature type="domain" description="Cytochrome C biogenesis protein transmembrane" evidence="8">
    <location>
        <begin position="289"/>
        <end position="500"/>
    </location>
</feature>
<gene>
    <name evidence="10" type="ORF">SAMN04488051_10781</name>
</gene>
<dbReference type="Pfam" id="PF11412">
    <property type="entry name" value="DsbD_N"/>
    <property type="match status" value="1"/>
</dbReference>
<evidence type="ECO:0000256" key="6">
    <source>
        <dbReference type="SAM" id="Phobius"/>
    </source>
</evidence>
<dbReference type="Pfam" id="PF13899">
    <property type="entry name" value="Thioredoxin_7"/>
    <property type="match status" value="1"/>
</dbReference>
<evidence type="ECO:0000259" key="8">
    <source>
        <dbReference type="Pfam" id="PF02683"/>
    </source>
</evidence>
<protein>
    <submittedName>
        <fullName evidence="10">Thiol:disulfide interchange protein DsbD</fullName>
    </submittedName>
</protein>
<evidence type="ECO:0000256" key="5">
    <source>
        <dbReference type="ARBA" id="ARBA00023136"/>
    </source>
</evidence>
<feature type="chain" id="PRO_5011473531" evidence="7">
    <location>
        <begin position="24"/>
        <end position="690"/>
    </location>
</feature>
<keyword evidence="2 6" id="KW-0812">Transmembrane</keyword>
<dbReference type="InterPro" id="IPR035671">
    <property type="entry name" value="DsbD_gamma"/>
</dbReference>
<evidence type="ECO:0000256" key="2">
    <source>
        <dbReference type="ARBA" id="ARBA00022692"/>
    </source>
</evidence>
<dbReference type="RefSeq" id="WP_091344124.1">
    <property type="nucleotide sequence ID" value="NZ_FNRM01000007.1"/>
</dbReference>
<accession>A0A1H4EJY7</accession>
<dbReference type="EMBL" id="FNRM01000007">
    <property type="protein sequence ID" value="SEA85197.1"/>
    <property type="molecule type" value="Genomic_DNA"/>
</dbReference>
<keyword evidence="7" id="KW-0732">Signal</keyword>
<dbReference type="InterPro" id="IPR003834">
    <property type="entry name" value="Cyt_c_assmbl_TM_dom"/>
</dbReference>
<dbReference type="CDD" id="cd02953">
    <property type="entry name" value="DsbDgamma"/>
    <property type="match status" value="1"/>
</dbReference>
<dbReference type="SUPFAM" id="SSF52833">
    <property type="entry name" value="Thioredoxin-like"/>
    <property type="match status" value="1"/>
</dbReference>
<dbReference type="Pfam" id="PF02683">
    <property type="entry name" value="DsbD_TM"/>
    <property type="match status" value="1"/>
</dbReference>
<dbReference type="GO" id="GO:0016020">
    <property type="term" value="C:membrane"/>
    <property type="evidence" value="ECO:0007669"/>
    <property type="project" value="UniProtKB-SubCell"/>
</dbReference>
<evidence type="ECO:0000259" key="9">
    <source>
        <dbReference type="Pfam" id="PF11412"/>
    </source>
</evidence>
<feature type="transmembrane region" description="Helical" evidence="6">
    <location>
        <begin position="332"/>
        <end position="364"/>
    </location>
</feature>
<dbReference type="PANTHER" id="PTHR32234">
    <property type="entry name" value="THIOL:DISULFIDE INTERCHANGE PROTEIN DSBD"/>
    <property type="match status" value="1"/>
</dbReference>
<feature type="transmembrane region" description="Helical" evidence="6">
    <location>
        <begin position="284"/>
        <end position="311"/>
    </location>
</feature>
<dbReference type="STRING" id="152573.SAMN04488051_10781"/>
<organism evidence="10 11">
    <name type="scientific">Alkalimonas amylolytica</name>
    <dbReference type="NCBI Taxonomy" id="152573"/>
    <lineage>
        <taxon>Bacteria</taxon>
        <taxon>Pseudomonadati</taxon>
        <taxon>Pseudomonadota</taxon>
        <taxon>Gammaproteobacteria</taxon>
        <taxon>Alkalimonas</taxon>
    </lineage>
</organism>
<comment type="subcellular location">
    <subcellularLocation>
        <location evidence="1">Membrane</location>
        <topology evidence="1">Multi-pass membrane protein</topology>
    </subcellularLocation>
</comment>
<dbReference type="GO" id="GO:0015035">
    <property type="term" value="F:protein-disulfide reductase activity"/>
    <property type="evidence" value="ECO:0007669"/>
    <property type="project" value="TreeGrafter"/>
</dbReference>
<feature type="transmembrane region" description="Helical" evidence="6">
    <location>
        <begin position="370"/>
        <end position="392"/>
    </location>
</feature>
<feature type="transmembrane region" description="Helical" evidence="6">
    <location>
        <begin position="540"/>
        <end position="559"/>
    </location>
</feature>